<accession>A0A1I4BZ33</accession>
<dbReference type="AlphaFoldDB" id="A0A1I4BZ33"/>
<dbReference type="InterPro" id="IPR045592">
    <property type="entry name" value="DUF6461"/>
</dbReference>
<dbReference type="GeneID" id="96302366"/>
<evidence type="ECO:0000313" key="2">
    <source>
        <dbReference type="Proteomes" id="UP000199111"/>
    </source>
</evidence>
<reference evidence="2" key="1">
    <citation type="submission" date="2016-10" db="EMBL/GenBank/DDBJ databases">
        <authorList>
            <person name="Varghese N."/>
            <person name="Submissions S."/>
        </authorList>
    </citation>
    <scope>NUCLEOTIDE SEQUENCE [LARGE SCALE GENOMIC DNA]</scope>
    <source>
        <strain evidence="2">CGMCC 4.2126</strain>
    </source>
</reference>
<evidence type="ECO:0000313" key="1">
    <source>
        <dbReference type="EMBL" id="SFK73349.1"/>
    </source>
</evidence>
<dbReference type="RefSeq" id="WP_093890926.1">
    <property type="nucleotide sequence ID" value="NZ_FOQY01000033.1"/>
</dbReference>
<dbReference type="Proteomes" id="UP000199111">
    <property type="component" value="Unassembled WGS sequence"/>
</dbReference>
<keyword evidence="2" id="KW-1185">Reference proteome</keyword>
<sequence length="202" mass="22163">MRSAERLYDLLHSYARFYGDEDDPLAEFCAAWCEGIGVEETARRLGADLDSRTDCDLRNIADAAGDNVILVGACGFWTLVFQIGGFDCARLQALSALSRDSGRALSIDWNFSGNETLGYAIDGQMITSLTITYPALRDGADPHALDPYMEGLRFELGSGREGPLIEEVISSALTLIGRITGREIDREWLDGTHALYVMPSRS</sequence>
<proteinExistence type="predicted"/>
<gene>
    <name evidence="1" type="ORF">SAMN05216275_13390</name>
</gene>
<name>A0A1I4BZ33_9ACTN</name>
<dbReference type="EMBL" id="FOQY01000033">
    <property type="protein sequence ID" value="SFK73349.1"/>
    <property type="molecule type" value="Genomic_DNA"/>
</dbReference>
<protein>
    <submittedName>
        <fullName evidence="1">Uncharacterized protein</fullName>
    </submittedName>
</protein>
<organism evidence="1 2">
    <name type="scientific">Streptosporangium canum</name>
    <dbReference type="NCBI Taxonomy" id="324952"/>
    <lineage>
        <taxon>Bacteria</taxon>
        <taxon>Bacillati</taxon>
        <taxon>Actinomycetota</taxon>
        <taxon>Actinomycetes</taxon>
        <taxon>Streptosporangiales</taxon>
        <taxon>Streptosporangiaceae</taxon>
        <taxon>Streptosporangium</taxon>
    </lineage>
</organism>
<dbReference type="Pfam" id="PF20062">
    <property type="entry name" value="DUF6461"/>
    <property type="match status" value="1"/>
</dbReference>